<accession>A0AAD4T4S9</accession>
<dbReference type="EMBL" id="JAJJMB010005117">
    <property type="protein sequence ID" value="KAI3940749.1"/>
    <property type="molecule type" value="Genomic_DNA"/>
</dbReference>
<dbReference type="InterPro" id="IPR032675">
    <property type="entry name" value="LRR_dom_sf"/>
</dbReference>
<dbReference type="Pfam" id="PF25019">
    <property type="entry name" value="LRR_R13L1-DRL21"/>
    <property type="match status" value="1"/>
</dbReference>
<feature type="non-terminal residue" evidence="6">
    <location>
        <position position="1"/>
    </location>
</feature>
<protein>
    <recommendedName>
        <fullName evidence="8">NB-ARC domain-containing protein</fullName>
    </recommendedName>
</protein>
<dbReference type="AlphaFoldDB" id="A0AAD4T4S9"/>
<dbReference type="InterPro" id="IPR056789">
    <property type="entry name" value="LRR_R13L1-DRL21"/>
</dbReference>
<keyword evidence="7" id="KW-1185">Reference proteome</keyword>
<dbReference type="GO" id="GO:0043531">
    <property type="term" value="F:ADP binding"/>
    <property type="evidence" value="ECO:0007669"/>
    <property type="project" value="InterPro"/>
</dbReference>
<dbReference type="Pfam" id="PF13855">
    <property type="entry name" value="LRR_8"/>
    <property type="match status" value="1"/>
</dbReference>
<evidence type="ECO:0000313" key="6">
    <source>
        <dbReference type="EMBL" id="KAI3940749.1"/>
    </source>
</evidence>
<keyword evidence="3" id="KW-0611">Plant defense</keyword>
<gene>
    <name evidence="6" type="ORF">MKW98_030068</name>
</gene>
<dbReference type="PANTHER" id="PTHR36766">
    <property type="entry name" value="PLANT BROAD-SPECTRUM MILDEW RESISTANCE PROTEIN RPW8"/>
    <property type="match status" value="1"/>
</dbReference>
<dbReference type="InterPro" id="IPR058922">
    <property type="entry name" value="WHD_DRP"/>
</dbReference>
<dbReference type="Gene3D" id="1.10.10.10">
    <property type="entry name" value="Winged helix-like DNA-binding domain superfamily/Winged helix DNA-binding domain"/>
    <property type="match status" value="1"/>
</dbReference>
<feature type="domain" description="Disease resistance protein winged helix" evidence="4">
    <location>
        <begin position="98"/>
        <end position="169"/>
    </location>
</feature>
<organism evidence="6 7">
    <name type="scientific">Papaver atlanticum</name>
    <dbReference type="NCBI Taxonomy" id="357466"/>
    <lineage>
        <taxon>Eukaryota</taxon>
        <taxon>Viridiplantae</taxon>
        <taxon>Streptophyta</taxon>
        <taxon>Embryophyta</taxon>
        <taxon>Tracheophyta</taxon>
        <taxon>Spermatophyta</taxon>
        <taxon>Magnoliopsida</taxon>
        <taxon>Ranunculales</taxon>
        <taxon>Papaveraceae</taxon>
        <taxon>Papaveroideae</taxon>
        <taxon>Papaver</taxon>
    </lineage>
</organism>
<evidence type="ECO:0000256" key="2">
    <source>
        <dbReference type="ARBA" id="ARBA00022737"/>
    </source>
</evidence>
<dbReference type="PROSITE" id="PS51450">
    <property type="entry name" value="LRR"/>
    <property type="match status" value="1"/>
</dbReference>
<keyword evidence="1" id="KW-0433">Leucine-rich repeat</keyword>
<dbReference type="Gene3D" id="3.80.10.10">
    <property type="entry name" value="Ribonuclease Inhibitor"/>
    <property type="match status" value="3"/>
</dbReference>
<comment type="caution">
    <text evidence="6">The sequence shown here is derived from an EMBL/GenBank/DDBJ whole genome shotgun (WGS) entry which is preliminary data.</text>
</comment>
<reference evidence="6" key="1">
    <citation type="submission" date="2022-04" db="EMBL/GenBank/DDBJ databases">
        <title>A functionally conserved STORR gene fusion in Papaver species that diverged 16.8 million years ago.</title>
        <authorList>
            <person name="Catania T."/>
        </authorList>
    </citation>
    <scope>NUCLEOTIDE SEQUENCE</scope>
    <source>
        <strain evidence="6">S-188037</strain>
    </source>
</reference>
<sequence length="851" mass="97010">CWTLFKKMVFVAGGIKQTPNLTKIGKQIVAKCGGVPLATKILGGLMHSKSDENYWQAILDNEIWEHVKGEEQVIRVLKLSYDHLAPHLKQCFAYCSLIPKGVVISRKRLIQLWMAEGFLNSSRPSTEMEKVGNEYFNSLLENSFFQDEQKHELGDIKSCKMHDLVHDLAQSVAKNECAIKDVNKTLQEGNCGIRRMVLFDENEVSSFPKVSSKVRKLRTFICTTPKLIDNTYAMQILMNFSNVRVLSLSYSAISELPPSIAKLKHLRYLNLSNSQISKLPNSFTTLYNLQTLILKNCFALRELPRGMRKLTNLRNLIICKTGNGEWIPPMPCKVRTLSSLQYLPVFIVGNKNNGYGIEELRDLNLLGGKLQLRNLEKVTGRKEAEGGKLYCKQHILRLGLHWTDNKSFSAVSRDESEVLEGLQPHQNLKRLGICNYAGSKFPRWMMSPDNLLPNLVFITLENCSKCESLPPLGLLRFLKVLIIQGLDAVKNIGSEFYGSNSSNVPSFPSLEDLSIFRMASLVEWSHHVLSISSSFPCVRQLKVKVCRKLMIMPTRFPSLKVLEFEDCNGEIASSLLECNVASLAYVKIDSCKDLVFLPRELLTGNKLLQNFQVYNCEKLQGINPYQDARDEEEEEEQLQLLSSISLNTLIFYNCPALFSWPDLRGFISLRMLFIYVCKSQQCIPSGIEYLPKLERLVMGGFSKKMDLFPFPTAGEGALKSLYFPSLRNLEIYGWPKLRCLPDQVQYLTSLQTLWILGFELLIAMPEWLGNLTSLRELKIHWSGNLKYMPSREQMLRLTSLQHLHLVDCHLLVDRCKEGGEEYNKTSHIPKFTYNNEGLAEEVKESKVQVKL</sequence>
<dbReference type="PANTHER" id="PTHR36766:SF61">
    <property type="entry name" value="NB-ARC DOMAIN DISEASE RESISTANCE PROTEIN"/>
    <property type="match status" value="1"/>
</dbReference>
<dbReference type="Gene3D" id="1.10.8.430">
    <property type="entry name" value="Helical domain of apoptotic protease-activating factors"/>
    <property type="match status" value="1"/>
</dbReference>
<evidence type="ECO:0000259" key="5">
    <source>
        <dbReference type="Pfam" id="PF25019"/>
    </source>
</evidence>
<evidence type="ECO:0000256" key="3">
    <source>
        <dbReference type="ARBA" id="ARBA00022821"/>
    </source>
</evidence>
<dbReference type="Proteomes" id="UP001202328">
    <property type="component" value="Unassembled WGS sequence"/>
</dbReference>
<dbReference type="SUPFAM" id="SSF52540">
    <property type="entry name" value="P-loop containing nucleoside triphosphate hydrolases"/>
    <property type="match status" value="1"/>
</dbReference>
<evidence type="ECO:0008006" key="8">
    <source>
        <dbReference type="Google" id="ProtNLM"/>
    </source>
</evidence>
<keyword evidence="2" id="KW-0677">Repeat</keyword>
<evidence type="ECO:0000313" key="7">
    <source>
        <dbReference type="Proteomes" id="UP001202328"/>
    </source>
</evidence>
<evidence type="ECO:0000259" key="4">
    <source>
        <dbReference type="Pfam" id="PF23559"/>
    </source>
</evidence>
<name>A0AAD4T4S9_9MAGN</name>
<dbReference type="FunFam" id="1.10.10.10:FF:000322">
    <property type="entry name" value="Probable disease resistance protein At1g63360"/>
    <property type="match status" value="1"/>
</dbReference>
<dbReference type="InterPro" id="IPR001611">
    <property type="entry name" value="Leu-rich_rpt"/>
</dbReference>
<dbReference type="InterPro" id="IPR042197">
    <property type="entry name" value="Apaf_helical"/>
</dbReference>
<dbReference type="InterPro" id="IPR027417">
    <property type="entry name" value="P-loop_NTPase"/>
</dbReference>
<dbReference type="SUPFAM" id="SSF52058">
    <property type="entry name" value="L domain-like"/>
    <property type="match status" value="1"/>
</dbReference>
<dbReference type="Pfam" id="PF23559">
    <property type="entry name" value="WHD_DRP"/>
    <property type="match status" value="1"/>
</dbReference>
<dbReference type="InterPro" id="IPR036388">
    <property type="entry name" value="WH-like_DNA-bd_sf"/>
</dbReference>
<evidence type="ECO:0000256" key="1">
    <source>
        <dbReference type="ARBA" id="ARBA00022614"/>
    </source>
</evidence>
<dbReference type="GO" id="GO:0006952">
    <property type="term" value="P:defense response"/>
    <property type="evidence" value="ECO:0007669"/>
    <property type="project" value="UniProtKB-KW"/>
</dbReference>
<feature type="domain" description="R13L1/DRL21-like LRR repeat region" evidence="5">
    <location>
        <begin position="357"/>
        <end position="485"/>
    </location>
</feature>
<proteinExistence type="predicted"/>